<dbReference type="PANTHER" id="PTHR12001">
    <property type="entry name" value="GERANYLGERANYL PYROPHOSPHATE SYNTHASE"/>
    <property type="match status" value="1"/>
</dbReference>
<name>A0A179UM51_BLAGS</name>
<keyword evidence="1" id="KW-0808">Transferase</keyword>
<dbReference type="EMBL" id="GG657456">
    <property type="protein sequence ID" value="OAT09155.1"/>
    <property type="molecule type" value="Genomic_DNA"/>
</dbReference>
<dbReference type="VEuPathDB" id="FungiDB:BDBG_04705"/>
<evidence type="ECO:0000256" key="1">
    <source>
        <dbReference type="ARBA" id="ARBA00022679"/>
    </source>
</evidence>
<dbReference type="GO" id="GO:0043386">
    <property type="term" value="P:mycotoxin biosynthetic process"/>
    <property type="evidence" value="ECO:0007669"/>
    <property type="project" value="UniProtKB-ARBA"/>
</dbReference>
<dbReference type="PROSITE" id="PS00723">
    <property type="entry name" value="POLYPRENYL_SYNTHASE_1"/>
    <property type="match status" value="1"/>
</dbReference>
<reference evidence="5" key="1">
    <citation type="journal article" date="2015" name="PLoS Genet.">
        <title>The dynamic genome and transcriptome of the human fungal pathogen Blastomyces and close relative Emmonsia.</title>
        <authorList>
            <person name="Munoz J.F."/>
            <person name="Gauthier G.M."/>
            <person name="Desjardins C.A."/>
            <person name="Gallo J.E."/>
            <person name="Holder J."/>
            <person name="Sullivan T.D."/>
            <person name="Marty A.J."/>
            <person name="Carmen J.C."/>
            <person name="Chen Z."/>
            <person name="Ding L."/>
            <person name="Gujja S."/>
            <person name="Magrini V."/>
            <person name="Misas E."/>
            <person name="Mitreva M."/>
            <person name="Priest M."/>
            <person name="Saif S."/>
            <person name="Whiston E.A."/>
            <person name="Young S."/>
            <person name="Zeng Q."/>
            <person name="Goldman W.E."/>
            <person name="Mardis E.R."/>
            <person name="Taylor J.W."/>
            <person name="McEwen J.G."/>
            <person name="Clay O.K."/>
            <person name="Klein B.S."/>
            <person name="Cuomo C.A."/>
        </authorList>
    </citation>
    <scope>NUCLEOTIDE SEQUENCE [LARGE SCALE GENOMIC DNA]</scope>
    <source>
        <strain evidence="5">SLH14081</strain>
    </source>
</reference>
<evidence type="ECO:0000256" key="2">
    <source>
        <dbReference type="ARBA" id="ARBA00022723"/>
    </source>
</evidence>
<dbReference type="KEGG" id="bgh:BDBG_04705"/>
<dbReference type="OrthoDB" id="6921389at2759"/>
<dbReference type="GO" id="GO:0008299">
    <property type="term" value="P:isoprenoid biosynthetic process"/>
    <property type="evidence" value="ECO:0007669"/>
    <property type="project" value="InterPro"/>
</dbReference>
<sequence length="714" mass="80683">MAKLPGVVYDFKFSNLIEPSRISPACFHSTLPVRVSRFVGQFQAASLDAWREWTEALEADQEDSQLRALHLTDSGDNFMSLLLPECPPELITPWTKFAQFGLCWHDAAKNLDEQSRNSALTDLLQNLDQKNQNFQFKINELWFDAFKDFTGTVGITDPCTHFSKLFKNIVTTKRTADLTVEMNFEEYKLLRGDYGEERLIISLVASYARISEEEQNSISSFVDKGILALALLNDLYDYQKAFRNDSKGATLDRISNTVVFLMSTYSRSEDDAVRILKTEICALEDAALHEYDTWQLSAVQRSDELQFYAALIMAAAGGMAYWKATFETDPATSANDGDIPVSYSSKNCIPRPPQNGALTNAQWTTQDSHQLMDTNDFSGSITNVAKTASKLSGNKAQISVTAEIDVFQTFRRAPSETMCMAPFEYTISSPSKGNLSRLVEGLRAWIPGLREESVKVIETAAMMVYHNLLMVDDVQDGSQTRRGMPAAYILYGTNQTMNSATYVWVKIFELMAQLKFADACRDILIDELKSLGLGQSLELHWRFHKLCPPISDYFVMVDNKSGSFFQLVMRLMSAESENPAAPDTKLSHFINLLGRYYQIWNDYQNLESSEYMAMKGFCDDLSEGKLSIILIHTLQNSVAKDRIKGLMFHREPGIELSDELKSYILSEMKAAGSLDFTKHVALQLYDAMLETLTELEATMGENKLLRYILHAWKI</sequence>
<dbReference type="STRING" id="559298.A0A179UM51"/>
<dbReference type="SUPFAM" id="SSF48576">
    <property type="entry name" value="Terpenoid synthases"/>
    <property type="match status" value="2"/>
</dbReference>
<dbReference type="GO" id="GO:0046165">
    <property type="term" value="P:alcohol biosynthetic process"/>
    <property type="evidence" value="ECO:0007669"/>
    <property type="project" value="UniProtKB-ARBA"/>
</dbReference>
<dbReference type="Proteomes" id="UP000002038">
    <property type="component" value="Unassembled WGS sequence"/>
</dbReference>
<dbReference type="RefSeq" id="XP_031578672.1">
    <property type="nucleotide sequence ID" value="XM_031721797.1"/>
</dbReference>
<dbReference type="PANTHER" id="PTHR12001:SF44">
    <property type="entry name" value="GERANYLGERANYL PYROPHOSPHATE SYNTHASE"/>
    <property type="match status" value="1"/>
</dbReference>
<dbReference type="InterPro" id="IPR008949">
    <property type="entry name" value="Isoprenoid_synthase_dom_sf"/>
</dbReference>
<gene>
    <name evidence="4" type="ORF">BDBG_04705</name>
</gene>
<evidence type="ECO:0000313" key="4">
    <source>
        <dbReference type="EMBL" id="OAT09155.1"/>
    </source>
</evidence>
<dbReference type="AlphaFoldDB" id="A0A179UM51"/>
<dbReference type="Pfam" id="PF00348">
    <property type="entry name" value="polyprenyl_synt"/>
    <property type="match status" value="1"/>
</dbReference>
<evidence type="ECO:0000313" key="5">
    <source>
        <dbReference type="Proteomes" id="UP000002038"/>
    </source>
</evidence>
<proteinExistence type="predicted"/>
<keyword evidence="2" id="KW-0479">Metal-binding</keyword>
<keyword evidence="3" id="KW-0460">Magnesium</keyword>
<dbReference type="InterPro" id="IPR000092">
    <property type="entry name" value="Polyprenyl_synt"/>
</dbReference>
<dbReference type="InterPro" id="IPR033749">
    <property type="entry name" value="Polyprenyl_synt_CS"/>
</dbReference>
<keyword evidence="5" id="KW-1185">Reference proteome</keyword>
<evidence type="ECO:0000256" key="3">
    <source>
        <dbReference type="ARBA" id="ARBA00022842"/>
    </source>
</evidence>
<organism evidence="4 5">
    <name type="scientific">Blastomyces gilchristii (strain SLH14081)</name>
    <name type="common">Blastomyces dermatitidis</name>
    <dbReference type="NCBI Taxonomy" id="559298"/>
    <lineage>
        <taxon>Eukaryota</taxon>
        <taxon>Fungi</taxon>
        <taxon>Dikarya</taxon>
        <taxon>Ascomycota</taxon>
        <taxon>Pezizomycotina</taxon>
        <taxon>Eurotiomycetes</taxon>
        <taxon>Eurotiomycetidae</taxon>
        <taxon>Onygenales</taxon>
        <taxon>Ajellomycetaceae</taxon>
        <taxon>Blastomyces</taxon>
    </lineage>
</organism>
<accession>A0A179UM51</accession>
<dbReference type="GeneID" id="8504500"/>
<dbReference type="GO" id="GO:0004659">
    <property type="term" value="F:prenyltransferase activity"/>
    <property type="evidence" value="ECO:0007669"/>
    <property type="project" value="InterPro"/>
</dbReference>
<dbReference type="GO" id="GO:0046872">
    <property type="term" value="F:metal ion binding"/>
    <property type="evidence" value="ECO:0007669"/>
    <property type="project" value="UniProtKB-KW"/>
</dbReference>
<dbReference type="Gene3D" id="1.10.600.10">
    <property type="entry name" value="Farnesyl Diphosphate Synthase"/>
    <property type="match status" value="2"/>
</dbReference>
<protein>
    <submittedName>
        <fullName evidence="4">Geranylgeranyl pyrophosphate synthase</fullName>
    </submittedName>
</protein>